<dbReference type="GO" id="GO:0008880">
    <property type="term" value="F:glucuronate isomerase activity"/>
    <property type="evidence" value="ECO:0007669"/>
    <property type="project" value="InterPro"/>
</dbReference>
<protein>
    <submittedName>
        <fullName evidence="2">5-deoxyglucuronate isomerase</fullName>
        <ecNumber evidence="2">5.3.1.-</ecNumber>
    </submittedName>
</protein>
<dbReference type="GO" id="GO:0019310">
    <property type="term" value="P:inositol catabolic process"/>
    <property type="evidence" value="ECO:0007669"/>
    <property type="project" value="InterPro"/>
</dbReference>
<dbReference type="Proteomes" id="UP000006875">
    <property type="component" value="Plasmid pILYOP01"/>
</dbReference>
<keyword evidence="2" id="KW-0614">Plasmid</keyword>
<reference evidence="2 3" key="1">
    <citation type="journal article" date="2010" name="Stand. Genomic Sci.">
        <title>Complete genome sequence of Ilyobacter polytropus type strain (CuHbu1).</title>
        <authorList>
            <person name="Sikorski J."/>
            <person name="Chertkov O."/>
            <person name="Lapidus A."/>
            <person name="Nolan M."/>
            <person name="Lucas S."/>
            <person name="Del Rio T.G."/>
            <person name="Tice H."/>
            <person name="Cheng J.F."/>
            <person name="Tapia R."/>
            <person name="Han C."/>
            <person name="Goodwin L."/>
            <person name="Pitluck S."/>
            <person name="Liolios K."/>
            <person name="Ivanova N."/>
            <person name="Mavromatis K."/>
            <person name="Mikhailova N."/>
            <person name="Pati A."/>
            <person name="Chen A."/>
            <person name="Palaniappan K."/>
            <person name="Land M."/>
            <person name="Hauser L."/>
            <person name="Chang Y.J."/>
            <person name="Jeffries C.D."/>
            <person name="Brambilla E."/>
            <person name="Yasawong M."/>
            <person name="Rohde M."/>
            <person name="Pukall R."/>
            <person name="Spring S."/>
            <person name="Goker M."/>
            <person name="Woyke T."/>
            <person name="Bristow J."/>
            <person name="Eisen J.A."/>
            <person name="Markowitz V."/>
            <person name="Hugenholtz P."/>
            <person name="Kyrpides N.C."/>
            <person name="Klenk H.P."/>
        </authorList>
    </citation>
    <scope>NUCLEOTIDE SEQUENCE [LARGE SCALE GENOMIC DNA]</scope>
    <source>
        <strain evidence="3">ATCC 51220 / DSM 2926 / LMG 16218 / CuHBu1</strain>
        <plasmid evidence="3">pILYOP01</plasmid>
    </source>
</reference>
<dbReference type="InterPro" id="IPR014710">
    <property type="entry name" value="RmlC-like_jellyroll"/>
</dbReference>
<keyword evidence="3" id="KW-1185">Reference proteome</keyword>
<dbReference type="AlphaFoldDB" id="E3HC48"/>
<dbReference type="Gene3D" id="2.60.120.10">
    <property type="entry name" value="Jelly Rolls"/>
    <property type="match status" value="2"/>
</dbReference>
<dbReference type="InterPro" id="IPR024203">
    <property type="entry name" value="Deoxy-glucuronate_isom_IolB"/>
</dbReference>
<dbReference type="RefSeq" id="WP_013388553.1">
    <property type="nucleotide sequence ID" value="NC_014633.1"/>
</dbReference>
<dbReference type="InterPro" id="IPR021120">
    <property type="entry name" value="KduI/IolB_isomerase"/>
</dbReference>
<dbReference type="EMBL" id="CP002282">
    <property type="protein sequence ID" value="ADO83891.1"/>
    <property type="molecule type" value="Genomic_DNA"/>
</dbReference>
<name>E3HC48_ILYPC</name>
<dbReference type="PANTHER" id="PTHR39193">
    <property type="entry name" value="5-DEOXY-GLUCURONATE ISOMERASE"/>
    <property type="match status" value="1"/>
</dbReference>
<dbReference type="KEGG" id="ipo:Ilyop_2127"/>
<dbReference type="EC" id="5.3.1.-" evidence="2"/>
<dbReference type="SUPFAM" id="SSF51182">
    <property type="entry name" value="RmlC-like cupins"/>
    <property type="match status" value="1"/>
</dbReference>
<dbReference type="PANTHER" id="PTHR39193:SF1">
    <property type="entry name" value="5-DEOXY-GLUCURONATE ISOMERASE"/>
    <property type="match status" value="1"/>
</dbReference>
<evidence type="ECO:0000313" key="3">
    <source>
        <dbReference type="Proteomes" id="UP000006875"/>
    </source>
</evidence>
<dbReference type="InterPro" id="IPR011051">
    <property type="entry name" value="RmlC_Cupin_sf"/>
</dbReference>
<organism evidence="2 3">
    <name type="scientific">Ilyobacter polytropus (strain ATCC 51220 / DSM 2926 / LMG 16218 / CuHBu1)</name>
    <dbReference type="NCBI Taxonomy" id="572544"/>
    <lineage>
        <taxon>Bacteria</taxon>
        <taxon>Fusobacteriati</taxon>
        <taxon>Fusobacteriota</taxon>
        <taxon>Fusobacteriia</taxon>
        <taxon>Fusobacteriales</taxon>
        <taxon>Fusobacteriaceae</taxon>
        <taxon>Ilyobacter</taxon>
    </lineage>
</organism>
<keyword evidence="1 2" id="KW-0413">Isomerase</keyword>
<dbReference type="OrthoDB" id="9799936at2"/>
<accession>E3HC48</accession>
<evidence type="ECO:0000313" key="2">
    <source>
        <dbReference type="EMBL" id="ADO83891.1"/>
    </source>
</evidence>
<gene>
    <name evidence="2" type="ordered locus">Ilyop_2127</name>
</gene>
<dbReference type="HOGENOM" id="CLU_084771_0_0_0"/>
<evidence type="ECO:0000256" key="1">
    <source>
        <dbReference type="ARBA" id="ARBA00023235"/>
    </source>
</evidence>
<geneLocation type="plasmid" evidence="2 3">
    <name>pILYOP01</name>
</geneLocation>
<sequence>MKIKQPVGGFSKGYNGMTEINGKFSNMLMNYGILELEAEKSFKFDEKLEKIVILLSGEIEARFGDQVVKASRESCFDNSIWCLNVDENTDYELIGISEKSELALVSTQNKLAFKPHIYDPSNTTQEVRGEGTMEDAGRRIVRTSMDKKITPHSNIMFGEDVHFPGRWAGFPSHSHNQPEIYFYKFLPENGFGLMKLGDEGELLEQNDTITIDPDLVHPQVAAPGYAMYFLWIIRHLDGNPYLGPDFEEEHLWVEKPGAEYWPNKK</sequence>
<proteinExistence type="predicted"/>
<dbReference type="Pfam" id="PF04962">
    <property type="entry name" value="KduI"/>
    <property type="match status" value="1"/>
</dbReference>